<gene>
    <name evidence="3" type="ordered locus">MYPE7400</name>
</gene>
<evidence type="ECO:0000313" key="3">
    <source>
        <dbReference type="EMBL" id="BAC44534.1"/>
    </source>
</evidence>
<dbReference type="EMBL" id="BA000026">
    <property type="protein sequence ID" value="BAC44534.1"/>
    <property type="molecule type" value="Genomic_DNA"/>
</dbReference>
<dbReference type="STRING" id="272633.gene:10731863"/>
<sequence length="382" mass="40593">MKIKKIKLLKALALTGAFGIVATVPVIVSSCSSTSENNNGNGNGGADQTQKVTPVLKDDVSLEGALNKIYDTSTTDRKNTNTLIADDIKANPENYFTNGAELKNVISDATVTVDGKFSNASWASGLSYDATTGNWKDDTTTVTIQDSNKLVYASSSKQINITSLDGLKTELEKTDVLKNALEAAGATTIASGTTLTVENKLGFTNDDLIHINVKATPTSGAETNYDLQIPTSDINLSVTDLSVTVTGNNIEAATKTTTNFTYNIGIDSEVHFNQGANLTAASEDDAKDVNKVLEQLKYGSTTGSTFSLDNNAIIKGLGIYNVNFSNPSIQEKTVSSRATSEKTYTITLDAKPQSSEYVWADGSDVNTAKKISFDVKIDVTTP</sequence>
<feature type="signal peptide" evidence="2">
    <location>
        <begin position="1"/>
        <end position="22"/>
    </location>
</feature>
<evidence type="ECO:0000256" key="2">
    <source>
        <dbReference type="SAM" id="SignalP"/>
    </source>
</evidence>
<keyword evidence="2" id="KW-0732">Signal</keyword>
<accession>Q8EV27</accession>
<dbReference type="GO" id="GO:0016020">
    <property type="term" value="C:membrane"/>
    <property type="evidence" value="ECO:0007669"/>
    <property type="project" value="InterPro"/>
</dbReference>
<dbReference type="HOGENOM" id="CLU_040028_0_0_14"/>
<dbReference type="Proteomes" id="UP000002522">
    <property type="component" value="Chromosome"/>
</dbReference>
<reference evidence="3 4" key="1">
    <citation type="journal article" date="2002" name="Nucleic Acids Res.">
        <title>The complete genomic sequence of Mycoplasma penetrans, an intracellular bacterial pathogen in humans.</title>
        <authorList>
            <person name="Sasaki Y."/>
            <person name="Ishikawa J."/>
            <person name="Yamashita A."/>
            <person name="Oshima K."/>
            <person name="Kenri T."/>
            <person name="Furuya K."/>
            <person name="Yoshino C."/>
            <person name="Horino A."/>
            <person name="Shiba T."/>
            <person name="Sasaki T."/>
            <person name="Hattori M."/>
        </authorList>
    </citation>
    <scope>NUCLEOTIDE SEQUENCE [LARGE SCALE GENOMIC DNA]</scope>
    <source>
        <strain evidence="3 4">HF-2</strain>
    </source>
</reference>
<dbReference type="PROSITE" id="PS51257">
    <property type="entry name" value="PROKAR_LIPOPROTEIN"/>
    <property type="match status" value="1"/>
</dbReference>
<dbReference type="KEGG" id="mpe:MYPE7400"/>
<evidence type="ECO:0000313" key="4">
    <source>
        <dbReference type="Proteomes" id="UP000002522"/>
    </source>
</evidence>
<dbReference type="InParanoid" id="Q8EV27"/>
<dbReference type="InterPro" id="IPR011653">
    <property type="entry name" value="Lipoprotein_p35"/>
</dbReference>
<feature type="chain" id="PRO_5004307344" evidence="2">
    <location>
        <begin position="23"/>
        <end position="382"/>
    </location>
</feature>
<keyword evidence="3" id="KW-0449">Lipoprotein</keyword>
<dbReference type="AlphaFoldDB" id="Q8EV27"/>
<protein>
    <submittedName>
        <fullName evidence="3">P35 lipoprotein homolog</fullName>
    </submittedName>
</protein>
<dbReference type="Pfam" id="PF07668">
    <property type="entry name" value="MpPF1"/>
    <property type="match status" value="1"/>
</dbReference>
<name>Q8EV27_MALP2</name>
<keyword evidence="4" id="KW-1185">Reference proteome</keyword>
<dbReference type="RefSeq" id="WP_011077563.1">
    <property type="nucleotide sequence ID" value="NC_004432.1"/>
</dbReference>
<feature type="region of interest" description="Disordered" evidence="1">
    <location>
        <begin position="32"/>
        <end position="51"/>
    </location>
</feature>
<evidence type="ECO:0000256" key="1">
    <source>
        <dbReference type="SAM" id="MobiDB-lite"/>
    </source>
</evidence>
<proteinExistence type="predicted"/>
<organism evidence="3 4">
    <name type="scientific">Malacoplasma penetrans (strain HF-2)</name>
    <name type="common">Mycoplasma penetrans</name>
    <dbReference type="NCBI Taxonomy" id="272633"/>
    <lineage>
        <taxon>Bacteria</taxon>
        <taxon>Bacillati</taxon>
        <taxon>Mycoplasmatota</taxon>
        <taxon>Mycoplasmoidales</taxon>
        <taxon>Mycoplasmoidaceae</taxon>
        <taxon>Malacoplasma</taxon>
    </lineage>
</organism>